<evidence type="ECO:0000313" key="10">
    <source>
        <dbReference type="Proteomes" id="UP001500618"/>
    </source>
</evidence>
<keyword evidence="6 7" id="KW-0472">Membrane</keyword>
<feature type="domain" description="ABC transmembrane type-1" evidence="8">
    <location>
        <begin position="72"/>
        <end position="302"/>
    </location>
</feature>
<proteinExistence type="inferred from homology"/>
<name>A0ABP4V0U0_9ACTN</name>
<dbReference type="InterPro" id="IPR035906">
    <property type="entry name" value="MetI-like_sf"/>
</dbReference>
<organism evidence="9 10">
    <name type="scientific">Fodinicola feengrottensis</name>
    <dbReference type="NCBI Taxonomy" id="435914"/>
    <lineage>
        <taxon>Bacteria</taxon>
        <taxon>Bacillati</taxon>
        <taxon>Actinomycetota</taxon>
        <taxon>Actinomycetes</taxon>
        <taxon>Mycobacteriales</taxon>
        <taxon>Fodinicola</taxon>
    </lineage>
</organism>
<feature type="transmembrane region" description="Helical" evidence="7">
    <location>
        <begin position="120"/>
        <end position="143"/>
    </location>
</feature>
<dbReference type="CDD" id="cd06261">
    <property type="entry name" value="TM_PBP2"/>
    <property type="match status" value="1"/>
</dbReference>
<keyword evidence="2 7" id="KW-0813">Transport</keyword>
<evidence type="ECO:0000256" key="7">
    <source>
        <dbReference type="RuleBase" id="RU363032"/>
    </source>
</evidence>
<dbReference type="PROSITE" id="PS50928">
    <property type="entry name" value="ABC_TM1"/>
    <property type="match status" value="1"/>
</dbReference>
<evidence type="ECO:0000259" key="8">
    <source>
        <dbReference type="PROSITE" id="PS50928"/>
    </source>
</evidence>
<evidence type="ECO:0000256" key="3">
    <source>
        <dbReference type="ARBA" id="ARBA00022475"/>
    </source>
</evidence>
<dbReference type="EMBL" id="BAAANY010000040">
    <property type="protein sequence ID" value="GAA1715668.1"/>
    <property type="molecule type" value="Genomic_DNA"/>
</dbReference>
<keyword evidence="4 7" id="KW-0812">Transmembrane</keyword>
<comment type="subcellular location">
    <subcellularLocation>
        <location evidence="1 7">Cell membrane</location>
        <topology evidence="1 7">Multi-pass membrane protein</topology>
    </subcellularLocation>
</comment>
<comment type="caution">
    <text evidence="9">The sequence shown here is derived from an EMBL/GenBank/DDBJ whole genome shotgun (WGS) entry which is preliminary data.</text>
</comment>
<evidence type="ECO:0000256" key="4">
    <source>
        <dbReference type="ARBA" id="ARBA00022692"/>
    </source>
</evidence>
<evidence type="ECO:0000256" key="1">
    <source>
        <dbReference type="ARBA" id="ARBA00004651"/>
    </source>
</evidence>
<sequence>MEGGRVRYGKYRFILSFLALPFVLYAIFVLSPYAQAFYIALTDWQGFTSRANFVGLANFVRLVQDPIFWIALKNNLFLLISIPIIVIVLALFFSSMINFGGSGRGRKHRAGIRGVAGGRFYQVVYFFPSVLSVTVIAVLWQFIYEPKNGLLNGFLSAIGLSGAKQVWLGDSKTALAAVLGVSVWASVGFYVVLFTAAMGSVPRELYESCLLDGANRMQTFVHMTIPLIWDAIQVALVHLVIGALDTFALVQILTVGPGGPDNSTEVVALYLFDNAFTYSKFGYASAIGVAMFVLTLLLTVIAFRLSRRERVEY</sequence>
<protein>
    <submittedName>
        <fullName evidence="9">Sugar ABC transporter permease</fullName>
    </submittedName>
</protein>
<keyword evidence="3" id="KW-1003">Cell membrane</keyword>
<accession>A0ABP4V0U0</accession>
<evidence type="ECO:0000256" key="6">
    <source>
        <dbReference type="ARBA" id="ARBA00023136"/>
    </source>
</evidence>
<dbReference type="Proteomes" id="UP001500618">
    <property type="component" value="Unassembled WGS sequence"/>
</dbReference>
<reference evidence="10" key="1">
    <citation type="journal article" date="2019" name="Int. J. Syst. Evol. Microbiol.">
        <title>The Global Catalogue of Microorganisms (GCM) 10K type strain sequencing project: providing services to taxonomists for standard genome sequencing and annotation.</title>
        <authorList>
            <consortium name="The Broad Institute Genomics Platform"/>
            <consortium name="The Broad Institute Genome Sequencing Center for Infectious Disease"/>
            <person name="Wu L."/>
            <person name="Ma J."/>
        </authorList>
    </citation>
    <scope>NUCLEOTIDE SEQUENCE [LARGE SCALE GENOMIC DNA]</scope>
    <source>
        <strain evidence="10">JCM 14718</strain>
    </source>
</reference>
<dbReference type="PANTHER" id="PTHR30193">
    <property type="entry name" value="ABC TRANSPORTER PERMEASE PROTEIN"/>
    <property type="match status" value="1"/>
</dbReference>
<comment type="similarity">
    <text evidence="7">Belongs to the binding-protein-dependent transport system permease family.</text>
</comment>
<feature type="transmembrane region" description="Helical" evidence="7">
    <location>
        <begin position="174"/>
        <end position="199"/>
    </location>
</feature>
<dbReference type="PANTHER" id="PTHR30193:SF41">
    <property type="entry name" value="DIACETYLCHITOBIOSE UPTAKE SYSTEM PERMEASE PROTEIN NGCF"/>
    <property type="match status" value="1"/>
</dbReference>
<evidence type="ECO:0000256" key="2">
    <source>
        <dbReference type="ARBA" id="ARBA00022448"/>
    </source>
</evidence>
<evidence type="ECO:0000256" key="5">
    <source>
        <dbReference type="ARBA" id="ARBA00022989"/>
    </source>
</evidence>
<keyword evidence="5 7" id="KW-1133">Transmembrane helix</keyword>
<feature type="transmembrane region" description="Helical" evidence="7">
    <location>
        <begin position="12"/>
        <end position="34"/>
    </location>
</feature>
<feature type="transmembrane region" description="Helical" evidence="7">
    <location>
        <begin position="281"/>
        <end position="303"/>
    </location>
</feature>
<dbReference type="InterPro" id="IPR051393">
    <property type="entry name" value="ABC_transporter_permease"/>
</dbReference>
<dbReference type="SUPFAM" id="SSF161098">
    <property type="entry name" value="MetI-like"/>
    <property type="match status" value="1"/>
</dbReference>
<dbReference type="Pfam" id="PF00528">
    <property type="entry name" value="BPD_transp_1"/>
    <property type="match status" value="1"/>
</dbReference>
<gene>
    <name evidence="9" type="ORF">GCM10009765_75580</name>
</gene>
<feature type="transmembrane region" description="Helical" evidence="7">
    <location>
        <begin position="76"/>
        <end position="99"/>
    </location>
</feature>
<dbReference type="InterPro" id="IPR000515">
    <property type="entry name" value="MetI-like"/>
</dbReference>
<keyword evidence="10" id="KW-1185">Reference proteome</keyword>
<evidence type="ECO:0000313" key="9">
    <source>
        <dbReference type="EMBL" id="GAA1715668.1"/>
    </source>
</evidence>
<dbReference type="Gene3D" id="1.10.3720.10">
    <property type="entry name" value="MetI-like"/>
    <property type="match status" value="1"/>
</dbReference>